<accession>A0A1G4AUD0</accession>
<protein>
    <submittedName>
        <fullName evidence="2">Uncharacterized protein</fullName>
    </submittedName>
</protein>
<proteinExistence type="predicted"/>
<evidence type="ECO:0000313" key="3">
    <source>
        <dbReference type="Proteomes" id="UP000176998"/>
    </source>
</evidence>
<name>A0A1G4AUD0_9PEZI</name>
<feature type="compositionally biased region" description="Basic residues" evidence="1">
    <location>
        <begin position="846"/>
        <end position="855"/>
    </location>
</feature>
<gene>
    <name evidence="2" type="ORF">CORC01_12027</name>
</gene>
<dbReference type="Proteomes" id="UP000176998">
    <property type="component" value="Unassembled WGS sequence"/>
</dbReference>
<dbReference type="OrthoDB" id="2922289at2759"/>
<dbReference type="GeneID" id="34565159"/>
<organism evidence="2 3">
    <name type="scientific">Colletotrichum orchidophilum</name>
    <dbReference type="NCBI Taxonomy" id="1209926"/>
    <lineage>
        <taxon>Eukaryota</taxon>
        <taxon>Fungi</taxon>
        <taxon>Dikarya</taxon>
        <taxon>Ascomycota</taxon>
        <taxon>Pezizomycotina</taxon>
        <taxon>Sordariomycetes</taxon>
        <taxon>Hypocreomycetidae</taxon>
        <taxon>Glomerellales</taxon>
        <taxon>Glomerellaceae</taxon>
        <taxon>Colletotrichum</taxon>
    </lineage>
</organism>
<feature type="compositionally biased region" description="Basic and acidic residues" evidence="1">
    <location>
        <begin position="184"/>
        <end position="194"/>
    </location>
</feature>
<dbReference type="AlphaFoldDB" id="A0A1G4AUD0"/>
<reference evidence="2 3" key="1">
    <citation type="submission" date="2016-09" db="EMBL/GenBank/DDBJ databases">
        <authorList>
            <person name="Capua I."/>
            <person name="De Benedictis P."/>
            <person name="Joannis T."/>
            <person name="Lombin L.H."/>
            <person name="Cattoli G."/>
        </authorList>
    </citation>
    <scope>NUCLEOTIDE SEQUENCE [LARGE SCALE GENOMIC DNA]</scope>
    <source>
        <strain evidence="2 3">IMI 309357</strain>
    </source>
</reference>
<sequence length="1056" mass="122006">MDKLYLSPNWLRGGPWNTPYERQPYHHKNPSQFLKDIGFRQPIGERHSVEERQSNRKFTFTDVLVNPASANDFTKRITAALFTARQKFMRLRGQVNVKVILDLLQDQPSLTSADLRPIVNEAYRVALVGDSNLRTAFGINSKPPRHRSADLEEYYRLFQEFMTCVYQRGGAKVVFENATYKTDPFHDSGRNDREQNDEERIDEERKYKERNCRTFLLPFLNQHDLSNPRLLGHLILNRSKYHPSAFALADWEALHLGRASKLFHPKFADSSFIGILTPSEAHEYRLMQTDPDPDFYIEHKHILVGANAELDYVQHPLFITLREQGRLFGWGEGIHFLLTQVMLYRLLYGITKAIAIRSGQAGEEVSSGISVAGDTRLIKAWVSAACPNKIFDLEKEGIVEYGVYIPPAFLTSDWCDDFKAKFTQQLEVSKHHLKSLWHDPFYFQNCITEQFHQHYGHVPEERQTSVPSSPRTAALTAANDGRFPHFDARDIDAKKNLLNDLIRRVARWALFEVEMWQCLLDKLDVLCDLARTKGVPLRFSNYSTRIQIPDEEVREAWVDLGFHARWFVERRINHVVDHGGLVAAEEVRPYFRRDTTWSSLQAGKEKWKLPKAYAGTKINFTQTMDVKWDTQNVEMDTENARLNTENDKMDIGNEEMDEVDPENLTEHLWWSIKNLQVGLASNFSIGTIGLPKLIQALHTKLDERHEALGVQSTVTKDYKGIYLTGLLCHQMQLMHPFGKDLLVPEGRNERRRESPIGPFLINYDDVPFEELVGEKTLRYVQWLLGIVYKPYGDKHYSRTSRLAQKWVRDFWRELCNGLANSDKEFKAKKYQNTAGGGGGNGTQRQRISKPVKPRSCRPPALQRYLGAYAKEKRKMEENMFRCRKICGEIMNPAPPGHLEPPESDPSVPFWMEPPEAVKRIILQMEGTSVTGNRKVDEMSREGGSSRVAGRLKRTVWETMEKIYRRRIGPVGRKDVYDLVSAFGFGVDSRKAGSRESFMWTDRSQFPEPSKKSITIHMPHDTADLKDNQRRSIRDAFEELGITEDAIRKYYHCQGSR</sequence>
<evidence type="ECO:0000256" key="1">
    <source>
        <dbReference type="SAM" id="MobiDB-lite"/>
    </source>
</evidence>
<keyword evidence="3" id="KW-1185">Reference proteome</keyword>
<feature type="region of interest" description="Disordered" evidence="1">
    <location>
        <begin position="830"/>
        <end position="858"/>
    </location>
</feature>
<dbReference type="STRING" id="1209926.A0A1G4AUD0"/>
<dbReference type="RefSeq" id="XP_022469861.1">
    <property type="nucleotide sequence ID" value="XM_022623649.1"/>
</dbReference>
<dbReference type="EMBL" id="MJBS01000140">
    <property type="protein sequence ID" value="OHE92693.1"/>
    <property type="molecule type" value="Genomic_DNA"/>
</dbReference>
<feature type="region of interest" description="Disordered" evidence="1">
    <location>
        <begin position="184"/>
        <end position="203"/>
    </location>
</feature>
<comment type="caution">
    <text evidence="2">The sequence shown here is derived from an EMBL/GenBank/DDBJ whole genome shotgun (WGS) entry which is preliminary data.</text>
</comment>
<evidence type="ECO:0000313" key="2">
    <source>
        <dbReference type="EMBL" id="OHE92693.1"/>
    </source>
</evidence>